<proteinExistence type="predicted"/>
<dbReference type="AlphaFoldDB" id="A0A4Z2IWC6"/>
<organism evidence="1 2">
    <name type="scientific">Liparis tanakae</name>
    <name type="common">Tanaka's snailfish</name>
    <dbReference type="NCBI Taxonomy" id="230148"/>
    <lineage>
        <taxon>Eukaryota</taxon>
        <taxon>Metazoa</taxon>
        <taxon>Chordata</taxon>
        <taxon>Craniata</taxon>
        <taxon>Vertebrata</taxon>
        <taxon>Euteleostomi</taxon>
        <taxon>Actinopterygii</taxon>
        <taxon>Neopterygii</taxon>
        <taxon>Teleostei</taxon>
        <taxon>Neoteleostei</taxon>
        <taxon>Acanthomorphata</taxon>
        <taxon>Eupercaria</taxon>
        <taxon>Perciformes</taxon>
        <taxon>Cottioidei</taxon>
        <taxon>Cottales</taxon>
        <taxon>Liparidae</taxon>
        <taxon>Liparis</taxon>
    </lineage>
</organism>
<gene>
    <name evidence="1" type="ORF">EYF80_007703</name>
</gene>
<accession>A0A4Z2IWC6</accession>
<evidence type="ECO:0000313" key="2">
    <source>
        <dbReference type="Proteomes" id="UP000314294"/>
    </source>
</evidence>
<dbReference type="Proteomes" id="UP000314294">
    <property type="component" value="Unassembled WGS sequence"/>
</dbReference>
<sequence length="127" mass="13837">MCAYTSENRCGRVQKRYGVTKERVLVGHSGRISTNGIERAHESVSVRTETMNVRNSPPRRTAAVLGEDVAKQKESPGQGARLFVPTPQRHGSELRAVAPSHGGGQGTAAYWHPRCCPLNTPEYHSAS</sequence>
<reference evidence="1 2" key="1">
    <citation type="submission" date="2019-03" db="EMBL/GenBank/DDBJ databases">
        <title>First draft genome of Liparis tanakae, snailfish: a comprehensive survey of snailfish specific genes.</title>
        <authorList>
            <person name="Kim W."/>
            <person name="Song I."/>
            <person name="Jeong J.-H."/>
            <person name="Kim D."/>
            <person name="Kim S."/>
            <person name="Ryu S."/>
            <person name="Song J.Y."/>
            <person name="Lee S.K."/>
        </authorList>
    </citation>
    <scope>NUCLEOTIDE SEQUENCE [LARGE SCALE GENOMIC DNA]</scope>
    <source>
        <tissue evidence="1">Muscle</tissue>
    </source>
</reference>
<evidence type="ECO:0000313" key="1">
    <source>
        <dbReference type="EMBL" id="TNN82057.1"/>
    </source>
</evidence>
<keyword evidence="2" id="KW-1185">Reference proteome</keyword>
<name>A0A4Z2IWC6_9TELE</name>
<comment type="caution">
    <text evidence="1">The sequence shown here is derived from an EMBL/GenBank/DDBJ whole genome shotgun (WGS) entry which is preliminary data.</text>
</comment>
<dbReference type="EMBL" id="SRLO01000042">
    <property type="protein sequence ID" value="TNN82057.1"/>
    <property type="molecule type" value="Genomic_DNA"/>
</dbReference>
<protein>
    <submittedName>
        <fullName evidence="1">Uncharacterized protein</fullName>
    </submittedName>
</protein>